<feature type="compositionally biased region" description="Acidic residues" evidence="1">
    <location>
        <begin position="551"/>
        <end position="562"/>
    </location>
</feature>
<feature type="region of interest" description="Disordered" evidence="1">
    <location>
        <begin position="684"/>
        <end position="715"/>
    </location>
</feature>
<comment type="caution">
    <text evidence="3">The sequence shown here is derived from an EMBL/GenBank/DDBJ whole genome shotgun (WGS) entry which is preliminary data.</text>
</comment>
<feature type="compositionally biased region" description="Basic and acidic residues" evidence="1">
    <location>
        <begin position="497"/>
        <end position="530"/>
    </location>
</feature>
<feature type="region of interest" description="Disordered" evidence="1">
    <location>
        <begin position="177"/>
        <end position="368"/>
    </location>
</feature>
<feature type="compositionally biased region" description="Basic and acidic residues" evidence="1">
    <location>
        <begin position="684"/>
        <end position="701"/>
    </location>
</feature>
<organism evidence="3 4">
    <name type="scientific">Sporothrix eucalyptigena</name>
    <dbReference type="NCBI Taxonomy" id="1812306"/>
    <lineage>
        <taxon>Eukaryota</taxon>
        <taxon>Fungi</taxon>
        <taxon>Dikarya</taxon>
        <taxon>Ascomycota</taxon>
        <taxon>Pezizomycotina</taxon>
        <taxon>Sordariomycetes</taxon>
        <taxon>Sordariomycetidae</taxon>
        <taxon>Ophiostomatales</taxon>
        <taxon>Ophiostomataceae</taxon>
        <taxon>Sporothrix</taxon>
    </lineage>
</organism>
<feature type="compositionally biased region" description="Polar residues" evidence="1">
    <location>
        <begin position="350"/>
        <end position="365"/>
    </location>
</feature>
<gene>
    <name evidence="3" type="ORF">SEUCBS140593_008818</name>
</gene>
<feature type="region of interest" description="Disordered" evidence="1">
    <location>
        <begin position="122"/>
        <end position="151"/>
    </location>
</feature>
<accession>A0ABP0CPM5</accession>
<feature type="compositionally biased region" description="Basic and acidic residues" evidence="1">
    <location>
        <begin position="331"/>
        <end position="348"/>
    </location>
</feature>
<proteinExistence type="predicted"/>
<feature type="compositionally biased region" description="Low complexity" evidence="1">
    <location>
        <begin position="540"/>
        <end position="550"/>
    </location>
</feature>
<feature type="compositionally biased region" description="Acidic residues" evidence="1">
    <location>
        <begin position="272"/>
        <end position="286"/>
    </location>
</feature>
<evidence type="ECO:0000259" key="2">
    <source>
        <dbReference type="Pfam" id="PF24054"/>
    </source>
</evidence>
<feature type="compositionally biased region" description="Acidic residues" evidence="1">
    <location>
        <begin position="178"/>
        <end position="209"/>
    </location>
</feature>
<feature type="compositionally biased region" description="Acidic residues" evidence="1">
    <location>
        <begin position="702"/>
        <end position="714"/>
    </location>
</feature>
<feature type="compositionally biased region" description="Acidic residues" evidence="1">
    <location>
        <begin position="253"/>
        <end position="263"/>
    </location>
</feature>
<keyword evidence="4" id="KW-1185">Reference proteome</keyword>
<dbReference type="Pfam" id="PF24054">
    <property type="entry name" value="DUF7357"/>
    <property type="match status" value="1"/>
</dbReference>
<feature type="compositionally biased region" description="Basic residues" evidence="1">
    <location>
        <begin position="319"/>
        <end position="330"/>
    </location>
</feature>
<evidence type="ECO:0000256" key="1">
    <source>
        <dbReference type="SAM" id="MobiDB-lite"/>
    </source>
</evidence>
<reference evidence="3 4" key="1">
    <citation type="submission" date="2024-01" db="EMBL/GenBank/DDBJ databases">
        <authorList>
            <person name="Allen C."/>
            <person name="Tagirdzhanova G."/>
        </authorList>
    </citation>
    <scope>NUCLEOTIDE SEQUENCE [LARGE SCALE GENOMIC DNA]</scope>
</reference>
<feature type="region of interest" description="Disordered" evidence="1">
    <location>
        <begin position="497"/>
        <end position="600"/>
    </location>
</feature>
<dbReference type="Proteomes" id="UP001642482">
    <property type="component" value="Unassembled WGS sequence"/>
</dbReference>
<dbReference type="EMBL" id="CAWUHD010000130">
    <property type="protein sequence ID" value="CAK7234082.1"/>
    <property type="molecule type" value="Genomic_DNA"/>
</dbReference>
<feature type="compositionally biased region" description="Basic and acidic residues" evidence="1">
    <location>
        <begin position="580"/>
        <end position="597"/>
    </location>
</feature>
<name>A0ABP0CPM5_9PEZI</name>
<sequence>MTELLSRLRLHIQRNGLPDTRIVFLPTTTENTTVMQLLEQVNELVPLESPDWGLDDYMVELPSTSSPSKNYECLHYQPITKLLDKDDEVIIRPLSSEDLKKRLIGGRHQISSDGKRLVDGVPFGRPLLKRPRGRPAVTIAPRKLPRPSGNGLLEFEEAEEEEEEDGDFAMQLIPYVSDDNEGEEHDSEEDDSDEEEEEDDEEMDLDADEIQMLREDALGLSANGASKDSTRTVHWHMPRDPTPTENSESSNESSDDDDFEDAGSDSSSESDSNVDPDDSSDSDGSDNEGPLEISTMNPNETPAPAAPPAKVLPNEGKARTKKRNARRRAKKAMDRARQLEASKERAVDDSTPTLAVSSGPSTNPSEEPVILPIGVEEVTTESPSFLGRHIHLDLITGKRFIASALGLKPMKQIVPKAPEVIAKEKVENKIEREAKLTAIKEARKSVVDQFLPPRDDPLHWASRIDYTAIECSDDQLVPPKPTFPFVQWFYGTNKGQERIKGFHPREKTTATKAGDKRKHDTDTAADEPKPKRQVAASPASTTSSSGSSSEDSSDNEDDSDYEDTTKAQEDGDSDEPSDDTSYHDSGSDEKEAEEQLKTTDNATAAHEEELPPLAADISSLPILDAGQAVEGMVVTWKNWVLSELTNWQPQVTDVTARVVGVEDDGKTLHVVLAPRDRDLDKKPEKRYDEETGERVYGRFDGPDMEDDDIVENADDDGHRTVVFAELMEPRIVKSA</sequence>
<dbReference type="InterPro" id="IPR055781">
    <property type="entry name" value="DUF7357"/>
</dbReference>
<evidence type="ECO:0000313" key="4">
    <source>
        <dbReference type="Proteomes" id="UP001642482"/>
    </source>
</evidence>
<evidence type="ECO:0000313" key="3">
    <source>
        <dbReference type="EMBL" id="CAK7234082.1"/>
    </source>
</evidence>
<feature type="domain" description="DUF7357" evidence="2">
    <location>
        <begin position="7"/>
        <end position="142"/>
    </location>
</feature>
<protein>
    <recommendedName>
        <fullName evidence="2">DUF7357 domain-containing protein</fullName>
    </recommendedName>
</protein>